<name>A0AAW8XJX8_9ENTR</name>
<dbReference type="EMBL" id="JAWHZD010000002">
    <property type="protein sequence ID" value="MDV0840675.1"/>
    <property type="molecule type" value="Genomic_DNA"/>
</dbReference>
<proteinExistence type="predicted"/>
<comment type="caution">
    <text evidence="1">The sequence shown here is derived from an EMBL/GenBank/DDBJ whole genome shotgun (WGS) entry which is preliminary data.</text>
</comment>
<reference evidence="1" key="1">
    <citation type="submission" date="2023-10" db="EMBL/GenBank/DDBJ databases">
        <title>Surveillance and assessment of the effects of hospital wastewater treatment on clearance of pathogenic bacterial and antimicrobial resistance genes.</title>
        <authorList>
            <person name="Wu Y."/>
        </authorList>
    </citation>
    <scope>NUCLEOTIDE SEQUENCE</scope>
    <source>
        <strain evidence="1">23-M-SRM-33-1</strain>
    </source>
</reference>
<dbReference type="Proteomes" id="UP001284547">
    <property type="component" value="Unassembled WGS sequence"/>
</dbReference>
<dbReference type="RefSeq" id="WP_158238858.1">
    <property type="nucleotide sequence ID" value="NZ_AP026392.1"/>
</dbReference>
<dbReference type="AlphaFoldDB" id="A0AAW8XJX8"/>
<evidence type="ECO:0000313" key="2">
    <source>
        <dbReference type="Proteomes" id="UP001284547"/>
    </source>
</evidence>
<gene>
    <name evidence="1" type="ORF">RZP41_05170</name>
</gene>
<organism evidence="1 2">
    <name type="scientific">Klebsiella quasipneumoniae subsp. quasipneumoniae</name>
    <dbReference type="NCBI Taxonomy" id="1667327"/>
    <lineage>
        <taxon>Bacteria</taxon>
        <taxon>Pseudomonadati</taxon>
        <taxon>Pseudomonadota</taxon>
        <taxon>Gammaproteobacteria</taxon>
        <taxon>Enterobacterales</taxon>
        <taxon>Enterobacteriaceae</taxon>
        <taxon>Klebsiella/Raoultella group</taxon>
        <taxon>Klebsiella</taxon>
        <taxon>Klebsiella pneumoniae complex</taxon>
    </lineage>
</organism>
<evidence type="ECO:0000313" key="1">
    <source>
        <dbReference type="EMBL" id="MDV0840675.1"/>
    </source>
</evidence>
<sequence>MLYRKPVPQNHGEFHLIAQEIKKDDLIFVILIAKRRGEQDRGGERGML</sequence>
<protein>
    <submittedName>
        <fullName evidence="1">Uncharacterized protein</fullName>
    </submittedName>
</protein>
<accession>A0AAW8XJX8</accession>